<accession>A0A1L3LLZ4</accession>
<protein>
    <submittedName>
        <fullName evidence="1">Uncharacterized protein</fullName>
    </submittedName>
</protein>
<dbReference type="Proteomes" id="UP000182306">
    <property type="component" value="Chromosome"/>
</dbReference>
<dbReference type="EMBL" id="CP013107">
    <property type="protein sequence ID" value="APG91053.1"/>
    <property type="molecule type" value="Genomic_DNA"/>
</dbReference>
<dbReference type="OrthoDB" id="9964046at2"/>
<proteinExistence type="predicted"/>
<evidence type="ECO:0000313" key="2">
    <source>
        <dbReference type="Proteomes" id="UP000182306"/>
    </source>
</evidence>
<sequence length="74" mass="8227">MDDLAEIAKMIRRLEETGMSRRAIAEGANVGASAINPSLRLVNSLKRFCRECLDADPPRRDERFAPGCQPRAGR</sequence>
<name>A0A1L3LLZ4_9HYPH</name>
<organism evidence="1 2">
    <name type="scientific">Sinorhizobium americanum</name>
    <dbReference type="NCBI Taxonomy" id="194963"/>
    <lineage>
        <taxon>Bacteria</taxon>
        <taxon>Pseudomonadati</taxon>
        <taxon>Pseudomonadota</taxon>
        <taxon>Alphaproteobacteria</taxon>
        <taxon>Hyphomicrobiales</taxon>
        <taxon>Rhizobiaceae</taxon>
        <taxon>Sinorhizobium/Ensifer group</taxon>
        <taxon>Sinorhizobium</taxon>
    </lineage>
</organism>
<dbReference type="AlphaFoldDB" id="A0A1L3LLZ4"/>
<evidence type="ECO:0000313" key="1">
    <source>
        <dbReference type="EMBL" id="APG91053.1"/>
    </source>
</evidence>
<reference evidence="1 2" key="1">
    <citation type="submission" date="2015-10" db="EMBL/GenBank/DDBJ databases">
        <title>Genomic differences between typical nodule nitrogen-fixing rhizobial strains and those coming from bean seeds.</title>
        <authorList>
            <person name="Peralta H."/>
            <person name="Aguilar-Vera A."/>
            <person name="Diaz R."/>
            <person name="Mora Y."/>
            <person name="Martinez-Batallar G."/>
            <person name="Salazar E."/>
            <person name="Vargas-Lagunas C."/>
            <person name="Encarnacion S."/>
            <person name="Girard L."/>
            <person name="Mora J."/>
        </authorList>
    </citation>
    <scope>NUCLEOTIDE SEQUENCE [LARGE SCALE GENOMIC DNA]</scope>
    <source>
        <strain evidence="1 2">CFNEI 73</strain>
    </source>
</reference>
<dbReference type="RefSeq" id="WP_064253618.1">
    <property type="nucleotide sequence ID" value="NZ_CP013107.1"/>
</dbReference>
<dbReference type="KEGG" id="same:SAMCFNEI73_Ch1761"/>
<gene>
    <name evidence="1" type="ORF">SAMCFNEI73_Ch1761</name>
</gene>
<keyword evidence="2" id="KW-1185">Reference proteome</keyword>